<dbReference type="Pfam" id="PF13391">
    <property type="entry name" value="HNH_2"/>
    <property type="match status" value="1"/>
</dbReference>
<keyword evidence="2" id="KW-0540">Nuclease</keyword>
<keyword evidence="2" id="KW-0378">Hydrolase</keyword>
<reference evidence="2 3" key="1">
    <citation type="submission" date="2019-06" db="EMBL/GenBank/DDBJ databases">
        <title>A complete genome sequence for Luteibacter pinisoli MAH-14.</title>
        <authorList>
            <person name="Baltrus D.A."/>
        </authorList>
    </citation>
    <scope>NUCLEOTIDE SEQUENCE [LARGE SCALE GENOMIC DNA]</scope>
    <source>
        <strain evidence="2 3">MAH-14</strain>
    </source>
</reference>
<evidence type="ECO:0000259" key="1">
    <source>
        <dbReference type="Pfam" id="PF13391"/>
    </source>
</evidence>
<accession>A0A4Y5Z7I3</accession>
<proteinExistence type="predicted"/>
<keyword evidence="2" id="KW-0255">Endonuclease</keyword>
<organism evidence="2 3">
    <name type="scientific">Luteibacter pinisoli</name>
    <dbReference type="NCBI Taxonomy" id="2589080"/>
    <lineage>
        <taxon>Bacteria</taxon>
        <taxon>Pseudomonadati</taxon>
        <taxon>Pseudomonadota</taxon>
        <taxon>Gammaproteobacteria</taxon>
        <taxon>Lysobacterales</taxon>
        <taxon>Rhodanobacteraceae</taxon>
        <taxon>Luteibacter</taxon>
    </lineage>
</organism>
<dbReference type="GO" id="GO:0004519">
    <property type="term" value="F:endonuclease activity"/>
    <property type="evidence" value="ECO:0007669"/>
    <property type="project" value="UniProtKB-KW"/>
</dbReference>
<dbReference type="EMBL" id="CP041046">
    <property type="protein sequence ID" value="QDE40926.1"/>
    <property type="molecule type" value="Genomic_DNA"/>
</dbReference>
<dbReference type="KEGG" id="lpy:FIV34_17755"/>
<keyword evidence="3" id="KW-1185">Reference proteome</keyword>
<feature type="domain" description="HNH nuclease" evidence="1">
    <location>
        <begin position="203"/>
        <end position="254"/>
    </location>
</feature>
<dbReference type="InterPro" id="IPR003615">
    <property type="entry name" value="HNH_nuc"/>
</dbReference>
<protein>
    <submittedName>
        <fullName evidence="2">HNH endonuclease</fullName>
    </submittedName>
</protein>
<dbReference type="AlphaFoldDB" id="A0A4Y5Z7I3"/>
<name>A0A4Y5Z7I3_9GAMM</name>
<dbReference type="Proteomes" id="UP000316093">
    <property type="component" value="Chromosome"/>
</dbReference>
<dbReference type="OrthoDB" id="529575at2"/>
<sequence>MAYWWVNHGQSWKHETALNMLWSPKTRSNHGKHQPYINMTRATPGDVVFSFADTCISFVGVVDQAASSYIKPSYAKDANWADDGWLLPVTFSRIRQAFRPREHMDLIRDDLPKQGPSPLQANGDGTMNYLSEISSSLAFKLLRLGSTAEPSRPSVLEAAGLADDEAELAKDASIPETERIQILRSRVGQGVFRSRVASIDPICRVTNVADPKLLRASHIKPWRDATNYERLDGFNGLMLAPHIDHLFDKHLISFSREGMLLVSKRLSKDVRSKWNLYLATAPRQLSEQQEHYMSEHRRKI</sequence>
<evidence type="ECO:0000313" key="3">
    <source>
        <dbReference type="Proteomes" id="UP000316093"/>
    </source>
</evidence>
<gene>
    <name evidence="2" type="ORF">FIV34_17755</name>
</gene>
<evidence type="ECO:0000313" key="2">
    <source>
        <dbReference type="EMBL" id="QDE40926.1"/>
    </source>
</evidence>